<evidence type="ECO:0000256" key="3">
    <source>
        <dbReference type="ARBA" id="ARBA00022741"/>
    </source>
</evidence>
<sequence length="154" mass="16016">MSGTRASNDRPPGAGGVKRGRLQQEAAATGSRVTVVLGAQWGDEGKGKVVDLLATDADIISRCQVRAGAPGPSPTRPASPLPGPRRPLSSHAPAGHSPAWMPSLREHLSQGHPTQPRTRTHHPHNPPTHTHRPPATHPSPTTAAGQGSAINTSR</sequence>
<keyword evidence="5 7" id="KW-0460">Magnesium</keyword>
<dbReference type="EMBL" id="JASSZA010000008">
    <property type="protein sequence ID" value="KAK2104874.1"/>
    <property type="molecule type" value="Genomic_DNA"/>
</dbReference>
<dbReference type="PANTHER" id="PTHR11846:SF2">
    <property type="entry name" value="ADENYLOSUCCINATE SYNTHETASE ISOZYME 1"/>
    <property type="match status" value="1"/>
</dbReference>
<organism evidence="9 10">
    <name type="scientific">Saguinus oedipus</name>
    <name type="common">Cotton-top tamarin</name>
    <name type="synonym">Oedipomidas oedipus</name>
    <dbReference type="NCBI Taxonomy" id="9490"/>
    <lineage>
        <taxon>Eukaryota</taxon>
        <taxon>Metazoa</taxon>
        <taxon>Chordata</taxon>
        <taxon>Craniata</taxon>
        <taxon>Vertebrata</taxon>
        <taxon>Euteleostomi</taxon>
        <taxon>Mammalia</taxon>
        <taxon>Eutheria</taxon>
        <taxon>Euarchontoglires</taxon>
        <taxon>Primates</taxon>
        <taxon>Haplorrhini</taxon>
        <taxon>Platyrrhini</taxon>
        <taxon>Cebidae</taxon>
        <taxon>Callitrichinae</taxon>
        <taxon>Saguinus</taxon>
    </lineage>
</organism>
<keyword evidence="1 7" id="KW-0436">Ligase</keyword>
<accession>A0ABQ9V7E7</accession>
<dbReference type="Proteomes" id="UP001266305">
    <property type="component" value="Unassembled WGS sequence"/>
</dbReference>
<evidence type="ECO:0000256" key="4">
    <source>
        <dbReference type="ARBA" id="ARBA00022755"/>
    </source>
</evidence>
<keyword evidence="3 7" id="KW-0547">Nucleotide-binding</keyword>
<dbReference type="SUPFAM" id="SSF52540">
    <property type="entry name" value="P-loop containing nucleoside triphosphate hydrolases"/>
    <property type="match status" value="1"/>
</dbReference>
<evidence type="ECO:0000256" key="1">
    <source>
        <dbReference type="ARBA" id="ARBA00022598"/>
    </source>
</evidence>
<dbReference type="InterPro" id="IPR001114">
    <property type="entry name" value="Adenylosuccinate_synthetase"/>
</dbReference>
<dbReference type="InterPro" id="IPR018220">
    <property type="entry name" value="Adenylosuccin_syn_GTP-bd"/>
</dbReference>
<dbReference type="EC" id="6.3.4.4" evidence="7"/>
<comment type="caution">
    <text evidence="9">The sequence shown here is derived from an EMBL/GenBank/DDBJ whole genome shotgun (WGS) entry which is preliminary data.</text>
</comment>
<dbReference type="Gene3D" id="3.40.440.10">
    <property type="entry name" value="Adenylosuccinate Synthetase, subunit A, domain 1"/>
    <property type="match status" value="1"/>
</dbReference>
<dbReference type="InterPro" id="IPR042109">
    <property type="entry name" value="Adenylosuccinate_synth_dom1"/>
</dbReference>
<dbReference type="Pfam" id="PF00709">
    <property type="entry name" value="Adenylsucc_synt"/>
    <property type="match status" value="1"/>
</dbReference>
<feature type="region of interest" description="Disordered" evidence="8">
    <location>
        <begin position="1"/>
        <end position="31"/>
    </location>
</feature>
<keyword evidence="10" id="KW-1185">Reference proteome</keyword>
<evidence type="ECO:0000256" key="6">
    <source>
        <dbReference type="ARBA" id="ARBA00023134"/>
    </source>
</evidence>
<keyword evidence="6 7" id="KW-0342">GTP-binding</keyword>
<name>A0ABQ9V7E7_SAGOE</name>
<feature type="compositionally biased region" description="Pro residues" evidence="8">
    <location>
        <begin position="71"/>
        <end position="85"/>
    </location>
</feature>
<protein>
    <recommendedName>
        <fullName evidence="7">Adenylosuccinate synthetase</fullName>
        <ecNumber evidence="7">6.3.4.4</ecNumber>
    </recommendedName>
</protein>
<feature type="region of interest" description="Disordered" evidence="8">
    <location>
        <begin position="64"/>
        <end position="154"/>
    </location>
</feature>
<comment type="similarity">
    <text evidence="7">Belongs to the adenylosuccinate synthetase family.</text>
</comment>
<comment type="catalytic activity">
    <reaction evidence="7">
        <text>IMP + L-aspartate + GTP = N(6)-(1,2-dicarboxyethyl)-AMP + GDP + phosphate + 2 H(+)</text>
        <dbReference type="Rhea" id="RHEA:15753"/>
        <dbReference type="ChEBI" id="CHEBI:15378"/>
        <dbReference type="ChEBI" id="CHEBI:29991"/>
        <dbReference type="ChEBI" id="CHEBI:37565"/>
        <dbReference type="ChEBI" id="CHEBI:43474"/>
        <dbReference type="ChEBI" id="CHEBI:57567"/>
        <dbReference type="ChEBI" id="CHEBI:58053"/>
        <dbReference type="ChEBI" id="CHEBI:58189"/>
        <dbReference type="EC" id="6.3.4.4"/>
    </reaction>
</comment>
<gene>
    <name evidence="9" type="ORF">P7K49_018730</name>
</gene>
<comment type="pathway">
    <text evidence="7">Purine metabolism; AMP biosynthesis via de novo pathway; AMP from IMP: step 1/2.</text>
</comment>
<evidence type="ECO:0000256" key="7">
    <source>
        <dbReference type="RuleBase" id="RU000520"/>
    </source>
</evidence>
<evidence type="ECO:0000256" key="5">
    <source>
        <dbReference type="ARBA" id="ARBA00022842"/>
    </source>
</evidence>
<evidence type="ECO:0000256" key="2">
    <source>
        <dbReference type="ARBA" id="ARBA00022723"/>
    </source>
</evidence>
<dbReference type="PANTHER" id="PTHR11846">
    <property type="entry name" value="ADENYLOSUCCINATE SYNTHETASE"/>
    <property type="match status" value="1"/>
</dbReference>
<dbReference type="InterPro" id="IPR027417">
    <property type="entry name" value="P-loop_NTPase"/>
</dbReference>
<comment type="function">
    <text evidence="7">Plays an important role in the de novo pathway of purine nucleotide biosynthesis.</text>
</comment>
<keyword evidence="2 7" id="KW-0479">Metal-binding</keyword>
<proteinExistence type="inferred from homology"/>
<feature type="compositionally biased region" description="Basic residues" evidence="8">
    <location>
        <begin position="118"/>
        <end position="134"/>
    </location>
</feature>
<reference evidence="9 10" key="1">
    <citation type="submission" date="2023-05" db="EMBL/GenBank/DDBJ databases">
        <title>B98-5 Cell Line De Novo Hybrid Assembly: An Optical Mapping Approach.</title>
        <authorList>
            <person name="Kananen K."/>
            <person name="Auerbach J.A."/>
            <person name="Kautto E."/>
            <person name="Blachly J.S."/>
        </authorList>
    </citation>
    <scope>NUCLEOTIDE SEQUENCE [LARGE SCALE GENOMIC DNA]</scope>
    <source>
        <strain evidence="9">B95-8</strain>
        <tissue evidence="9">Cell line</tissue>
    </source>
</reference>
<evidence type="ECO:0000313" key="10">
    <source>
        <dbReference type="Proteomes" id="UP001266305"/>
    </source>
</evidence>
<evidence type="ECO:0000313" key="9">
    <source>
        <dbReference type="EMBL" id="KAK2104874.1"/>
    </source>
</evidence>
<dbReference type="PROSITE" id="PS01266">
    <property type="entry name" value="ADENYLOSUCCIN_SYN_1"/>
    <property type="match status" value="1"/>
</dbReference>
<keyword evidence="4 7" id="KW-0658">Purine biosynthesis</keyword>
<evidence type="ECO:0000256" key="8">
    <source>
        <dbReference type="SAM" id="MobiDB-lite"/>
    </source>
</evidence>